<protein>
    <submittedName>
        <fullName evidence="1">BnaUnng00210D protein</fullName>
    </submittedName>
</protein>
<name>A0A078GQM1_BRANA</name>
<proteinExistence type="predicted"/>
<gene>
    <name evidence="1" type="primary">BnaUnng00210D</name>
    <name evidence="1" type="ORF">GSBRNA2T00038444001</name>
</gene>
<dbReference type="PaxDb" id="3708-A0A078GQM1"/>
<reference evidence="1" key="2">
    <citation type="submission" date="2014-06" db="EMBL/GenBank/DDBJ databases">
        <authorList>
            <person name="Genoscope - CEA"/>
        </authorList>
    </citation>
    <scope>NUCLEOTIDE SEQUENCE</scope>
</reference>
<sequence>MKFFALQKEIFQTSNLKFTIGRTISDLVGLSVYSWIKYAPTPFLEPYTEANTMGSNMLLVRLESLMTLDF</sequence>
<dbReference type="EMBL" id="LK032208">
    <property type="protein sequence ID" value="CDY27671.1"/>
    <property type="molecule type" value="Genomic_DNA"/>
</dbReference>
<dbReference type="AlphaFoldDB" id="A0A078GQM1"/>
<dbReference type="Gramene" id="CDY27671">
    <property type="protein sequence ID" value="CDY27671"/>
    <property type="gene ID" value="GSBRNA2T00038444001"/>
</dbReference>
<reference evidence="1" key="1">
    <citation type="journal article" date="2014" name="Science">
        <title>Plant genetics. Early allopolyploid evolution in the post-Neolithic Brassica napus oilseed genome.</title>
        <authorList>
            <person name="Chalhoub B."/>
            <person name="Denoeud F."/>
            <person name="Liu S."/>
            <person name="Parkin I.A."/>
            <person name="Tang H."/>
            <person name="Wang X."/>
            <person name="Chiquet J."/>
            <person name="Belcram H."/>
            <person name="Tong C."/>
            <person name="Samans B."/>
            <person name="Correa M."/>
            <person name="Da Silva C."/>
            <person name="Just J."/>
            <person name="Falentin C."/>
            <person name="Koh C.S."/>
            <person name="Le Clainche I."/>
            <person name="Bernard M."/>
            <person name="Bento P."/>
            <person name="Noel B."/>
            <person name="Labadie K."/>
            <person name="Alberti A."/>
            <person name="Charles M."/>
            <person name="Arnaud D."/>
            <person name="Guo H."/>
            <person name="Daviaud C."/>
            <person name="Alamery S."/>
            <person name="Jabbari K."/>
            <person name="Zhao M."/>
            <person name="Edger P.P."/>
            <person name="Chelaifa H."/>
            <person name="Tack D."/>
            <person name="Lassalle G."/>
            <person name="Mestiri I."/>
            <person name="Schnel N."/>
            <person name="Le Paslier M.C."/>
            <person name="Fan G."/>
            <person name="Renault V."/>
            <person name="Bayer P.E."/>
            <person name="Golicz A.A."/>
            <person name="Manoli S."/>
            <person name="Lee T.H."/>
            <person name="Thi V.H."/>
            <person name="Chalabi S."/>
            <person name="Hu Q."/>
            <person name="Fan C."/>
            <person name="Tollenaere R."/>
            <person name="Lu Y."/>
            <person name="Battail C."/>
            <person name="Shen J."/>
            <person name="Sidebottom C.H."/>
            <person name="Wang X."/>
            <person name="Canaguier A."/>
            <person name="Chauveau A."/>
            <person name="Berard A."/>
            <person name="Deniot G."/>
            <person name="Guan M."/>
            <person name="Liu Z."/>
            <person name="Sun F."/>
            <person name="Lim Y.P."/>
            <person name="Lyons E."/>
            <person name="Town C.D."/>
            <person name="Bancroft I."/>
            <person name="Wang X."/>
            <person name="Meng J."/>
            <person name="Ma J."/>
            <person name="Pires J.C."/>
            <person name="King G.J."/>
            <person name="Brunel D."/>
            <person name="Delourme R."/>
            <person name="Renard M."/>
            <person name="Aury J.M."/>
            <person name="Adams K.L."/>
            <person name="Batley J."/>
            <person name="Snowdon R.J."/>
            <person name="Tost J."/>
            <person name="Edwards D."/>
            <person name="Zhou Y."/>
            <person name="Hua W."/>
            <person name="Sharpe A.G."/>
            <person name="Paterson A.H."/>
            <person name="Guan C."/>
            <person name="Wincker P."/>
        </authorList>
    </citation>
    <scope>NUCLEOTIDE SEQUENCE [LARGE SCALE GENOMIC DNA]</scope>
</reference>
<accession>A0A078GQM1</accession>
<evidence type="ECO:0000313" key="1">
    <source>
        <dbReference type="EMBL" id="CDY27671.1"/>
    </source>
</evidence>
<organism evidence="1">
    <name type="scientific">Brassica napus</name>
    <name type="common">Rape</name>
    <dbReference type="NCBI Taxonomy" id="3708"/>
    <lineage>
        <taxon>Eukaryota</taxon>
        <taxon>Viridiplantae</taxon>
        <taxon>Streptophyta</taxon>
        <taxon>Embryophyta</taxon>
        <taxon>Tracheophyta</taxon>
        <taxon>Spermatophyta</taxon>
        <taxon>Magnoliopsida</taxon>
        <taxon>eudicotyledons</taxon>
        <taxon>Gunneridae</taxon>
        <taxon>Pentapetalae</taxon>
        <taxon>rosids</taxon>
        <taxon>malvids</taxon>
        <taxon>Brassicales</taxon>
        <taxon>Brassicaceae</taxon>
        <taxon>Brassiceae</taxon>
        <taxon>Brassica</taxon>
    </lineage>
</organism>